<keyword evidence="1 7" id="KW-0489">Methyltransferase</keyword>
<dbReference type="PROSITE" id="PS51679">
    <property type="entry name" value="SAM_MT_C5"/>
    <property type="match status" value="1"/>
</dbReference>
<proteinExistence type="inferred from homology"/>
<evidence type="ECO:0000256" key="2">
    <source>
        <dbReference type="ARBA" id="ARBA00022679"/>
    </source>
</evidence>
<comment type="similarity">
    <text evidence="7 8">Belongs to the class I-like SAM-binding methyltransferase superfamily. C5-methyltransferase family.</text>
</comment>
<dbReference type="EMBL" id="MBFT01000381">
    <property type="protein sequence ID" value="PVU92212.1"/>
    <property type="molecule type" value="Genomic_DNA"/>
</dbReference>
<dbReference type="STRING" id="61424.A0A2T9YIN1"/>
<evidence type="ECO:0000256" key="4">
    <source>
        <dbReference type="ARBA" id="ARBA00039081"/>
    </source>
</evidence>
<dbReference type="PROSITE" id="PS00095">
    <property type="entry name" value="C5_MTASE_2"/>
    <property type="match status" value="1"/>
</dbReference>
<keyword evidence="2 7" id="KW-0808">Transferase</keyword>
<evidence type="ECO:0000256" key="6">
    <source>
        <dbReference type="ARBA" id="ARBA00042810"/>
    </source>
</evidence>
<dbReference type="GO" id="GO:0005634">
    <property type="term" value="C:nucleus"/>
    <property type="evidence" value="ECO:0007669"/>
    <property type="project" value="TreeGrafter"/>
</dbReference>
<organism evidence="9 10">
    <name type="scientific">Furculomyces boomerangus</name>
    <dbReference type="NCBI Taxonomy" id="61424"/>
    <lineage>
        <taxon>Eukaryota</taxon>
        <taxon>Fungi</taxon>
        <taxon>Fungi incertae sedis</taxon>
        <taxon>Zoopagomycota</taxon>
        <taxon>Kickxellomycotina</taxon>
        <taxon>Harpellomycetes</taxon>
        <taxon>Harpellales</taxon>
        <taxon>Harpellaceae</taxon>
        <taxon>Furculomyces</taxon>
    </lineage>
</organism>
<dbReference type="InterPro" id="IPR001525">
    <property type="entry name" value="C5_MeTfrase"/>
</dbReference>
<keyword evidence="10" id="KW-1185">Reference proteome</keyword>
<sequence>MTLKALEFYSGIGGMHFSYERVGINVNVVKAFDINPAANTVYRLNFPSVEVVQRNIEALSQKYYEKSQADIWTMSPPCQPYTRQGHQKGSFDARSKSFLYLIELLGKLENKPKYILLENVAGFEKSDTREMFLNQLENCGYDFEEYLLNPLQFGYPNSRTRYYLLATKVSTKDEKIFVKREFKYTIKGVQMTTPAFNDVKADMEGDSKSTKQIVDFEKAVWDERLAHSISEFLDDLDDKLFEKYAIKQQLLDSHGYVFDVVMPSSKRSCCFTKSYRHYNEGTGSVLQIEGIVGIDKQTEKNTRYFTEYEVAKLMGFPERFTFSNKVRPKNKPINSVQNENLEEKDDEYELVTLKQRYKLLGNSLSVIVVSHLMKHLLRNELENNSSSDQI</sequence>
<evidence type="ECO:0000256" key="5">
    <source>
        <dbReference type="ARBA" id="ARBA00039681"/>
    </source>
</evidence>
<dbReference type="InterPro" id="IPR029063">
    <property type="entry name" value="SAM-dependent_MTases_sf"/>
</dbReference>
<dbReference type="EC" id="2.1.1.204" evidence="4"/>
<protein>
    <recommendedName>
        <fullName evidence="5">tRNA (cytosine(38)-C(5))-methyltransferase</fullName>
        <ecNumber evidence="4">2.1.1.204</ecNumber>
    </recommendedName>
    <alternativeName>
        <fullName evidence="6">DNA (cytosine-5)-methyltransferase-like protein 2</fullName>
    </alternativeName>
</protein>
<dbReference type="InterPro" id="IPR031303">
    <property type="entry name" value="C5_meth_CS"/>
</dbReference>
<name>A0A2T9YIN1_9FUNG</name>
<comment type="caution">
    <text evidence="9">The sequence shown here is derived from an EMBL/GenBank/DDBJ whole genome shotgun (WGS) entry which is preliminary data.</text>
</comment>
<keyword evidence="3 7" id="KW-0949">S-adenosyl-L-methionine</keyword>
<dbReference type="Gene3D" id="3.90.120.10">
    <property type="entry name" value="DNA Methylase, subunit A, domain 2"/>
    <property type="match status" value="1"/>
</dbReference>
<evidence type="ECO:0000313" key="9">
    <source>
        <dbReference type="EMBL" id="PVU92212.1"/>
    </source>
</evidence>
<gene>
    <name evidence="9" type="ORF">BB559_003797</name>
</gene>
<evidence type="ECO:0000256" key="8">
    <source>
        <dbReference type="RuleBase" id="RU000416"/>
    </source>
</evidence>
<evidence type="ECO:0000256" key="7">
    <source>
        <dbReference type="PROSITE-ProRule" id="PRU01016"/>
    </source>
</evidence>
<evidence type="ECO:0000313" key="10">
    <source>
        <dbReference type="Proteomes" id="UP000245699"/>
    </source>
</evidence>
<dbReference type="Pfam" id="PF00145">
    <property type="entry name" value="DNA_methylase"/>
    <property type="match status" value="1"/>
</dbReference>
<dbReference type="Gene3D" id="3.40.50.150">
    <property type="entry name" value="Vaccinia Virus protein VP39"/>
    <property type="match status" value="1"/>
</dbReference>
<dbReference type="SUPFAM" id="SSF53335">
    <property type="entry name" value="S-adenosyl-L-methionine-dependent methyltransferases"/>
    <property type="match status" value="1"/>
</dbReference>
<dbReference type="OrthoDB" id="414133at2759"/>
<dbReference type="PANTHER" id="PTHR46098">
    <property type="entry name" value="TRNA (CYTOSINE(38)-C(5))-METHYLTRANSFERASE"/>
    <property type="match status" value="1"/>
</dbReference>
<feature type="active site" evidence="7">
    <location>
        <position position="78"/>
    </location>
</feature>
<reference evidence="9 10" key="1">
    <citation type="journal article" date="2018" name="MBio">
        <title>Comparative Genomics Reveals the Core Gene Toolbox for the Fungus-Insect Symbiosis.</title>
        <authorList>
            <person name="Wang Y."/>
            <person name="Stata M."/>
            <person name="Wang W."/>
            <person name="Stajich J.E."/>
            <person name="White M.M."/>
            <person name="Moncalvo J.M."/>
        </authorList>
    </citation>
    <scope>NUCLEOTIDE SEQUENCE [LARGE SCALE GENOMIC DNA]</scope>
    <source>
        <strain evidence="9 10">AUS-77-4</strain>
    </source>
</reference>
<evidence type="ECO:0000256" key="3">
    <source>
        <dbReference type="ARBA" id="ARBA00022691"/>
    </source>
</evidence>
<dbReference type="PANTHER" id="PTHR46098:SF1">
    <property type="entry name" value="TRNA (CYTOSINE(38)-C(5))-METHYLTRANSFERASE"/>
    <property type="match status" value="1"/>
</dbReference>
<dbReference type="PRINTS" id="PR00105">
    <property type="entry name" value="C5METTRFRASE"/>
</dbReference>
<dbReference type="AlphaFoldDB" id="A0A2T9YIN1"/>
<dbReference type="InterPro" id="IPR050750">
    <property type="entry name" value="C5-MTase"/>
</dbReference>
<dbReference type="Proteomes" id="UP000245699">
    <property type="component" value="Unassembled WGS sequence"/>
</dbReference>
<dbReference type="GO" id="GO:0032259">
    <property type="term" value="P:methylation"/>
    <property type="evidence" value="ECO:0007669"/>
    <property type="project" value="UniProtKB-KW"/>
</dbReference>
<dbReference type="NCBIfam" id="TIGR00675">
    <property type="entry name" value="dcm"/>
    <property type="match status" value="1"/>
</dbReference>
<evidence type="ECO:0000256" key="1">
    <source>
        <dbReference type="ARBA" id="ARBA00022603"/>
    </source>
</evidence>
<accession>A0A2T9YIN1</accession>
<dbReference type="GO" id="GO:0008168">
    <property type="term" value="F:methyltransferase activity"/>
    <property type="evidence" value="ECO:0007669"/>
    <property type="project" value="UniProtKB-KW"/>
</dbReference>